<evidence type="ECO:0000256" key="2">
    <source>
        <dbReference type="SAM" id="SignalP"/>
    </source>
</evidence>
<feature type="chain" id="PRO_5040769054" description="ABC transporter permease" evidence="2">
    <location>
        <begin position="23"/>
        <end position="151"/>
    </location>
</feature>
<keyword evidence="1" id="KW-0472">Membrane</keyword>
<gene>
    <name evidence="3" type="ORF">OLX77_13025</name>
</gene>
<keyword evidence="1" id="KW-0812">Transmembrane</keyword>
<dbReference type="Proteomes" id="UP001154240">
    <property type="component" value="Unassembled WGS sequence"/>
</dbReference>
<evidence type="ECO:0008006" key="5">
    <source>
        <dbReference type="Google" id="ProtNLM"/>
    </source>
</evidence>
<reference evidence="3" key="1">
    <citation type="journal article" date="2022" name="bioRxiv">
        <title>Thiovibrio frasassiensisgen. nov., sp. nov., an autotrophic, elemental sulfur disproportionating bacterium isolated from sulfidic karst sediment, and proposal of Thiovibrionaceae fam. nov.</title>
        <authorList>
            <person name="Aronson H."/>
            <person name="Thomas C."/>
            <person name="Bhattacharyya M."/>
            <person name="Eckstein S."/>
            <person name="Jensen S."/>
            <person name="Barco R."/>
            <person name="Macalady J."/>
            <person name="Amend J."/>
        </authorList>
    </citation>
    <scope>NUCLEOTIDE SEQUENCE</scope>
    <source>
        <strain evidence="3">RS19-109</strain>
    </source>
</reference>
<comment type="caution">
    <text evidence="3">The sequence shown here is derived from an EMBL/GenBank/DDBJ whole genome shotgun (WGS) entry which is preliminary data.</text>
</comment>
<dbReference type="AlphaFoldDB" id="A0A9X4MR16"/>
<sequence>MRFACALFVLFFFSAPAPPAHAHAVHYRVENRGISARLFYGVDDPVSYAAYEIFGPGDAIPHQKGRTDRNGIVSFLPDRPGAWRISVVGEAEHGAHGAAVTVRVAESLYMASFDKPLVAQYTKGFVGMSILLFAFSLWVLLGKRKEKRGGA</sequence>
<reference evidence="3" key="2">
    <citation type="submission" date="2022-10" db="EMBL/GenBank/DDBJ databases">
        <authorList>
            <person name="Aronson H.S."/>
        </authorList>
    </citation>
    <scope>NUCLEOTIDE SEQUENCE</scope>
    <source>
        <strain evidence="3">RS19-109</strain>
    </source>
</reference>
<feature type="signal peptide" evidence="2">
    <location>
        <begin position="1"/>
        <end position="22"/>
    </location>
</feature>
<dbReference type="RefSeq" id="WP_307634041.1">
    <property type="nucleotide sequence ID" value="NZ_JAPHEH010000001.1"/>
</dbReference>
<evidence type="ECO:0000313" key="4">
    <source>
        <dbReference type="Proteomes" id="UP001154240"/>
    </source>
</evidence>
<keyword evidence="2" id="KW-0732">Signal</keyword>
<dbReference type="EMBL" id="JAPHEH010000001">
    <property type="protein sequence ID" value="MDG4477077.1"/>
    <property type="molecule type" value="Genomic_DNA"/>
</dbReference>
<keyword evidence="1" id="KW-1133">Transmembrane helix</keyword>
<proteinExistence type="predicted"/>
<keyword evidence="4" id="KW-1185">Reference proteome</keyword>
<accession>A0A9X4MR16</accession>
<evidence type="ECO:0000256" key="1">
    <source>
        <dbReference type="SAM" id="Phobius"/>
    </source>
</evidence>
<feature type="transmembrane region" description="Helical" evidence="1">
    <location>
        <begin position="124"/>
        <end position="141"/>
    </location>
</feature>
<organism evidence="3 4">
    <name type="scientific">Thiovibrio frasassiensis</name>
    <dbReference type="NCBI Taxonomy" id="2984131"/>
    <lineage>
        <taxon>Bacteria</taxon>
        <taxon>Pseudomonadati</taxon>
        <taxon>Thermodesulfobacteriota</taxon>
        <taxon>Desulfobulbia</taxon>
        <taxon>Desulfobulbales</taxon>
        <taxon>Thiovibrionaceae</taxon>
        <taxon>Thiovibrio</taxon>
    </lineage>
</organism>
<protein>
    <recommendedName>
        <fullName evidence="5">ABC transporter permease</fullName>
    </recommendedName>
</protein>
<evidence type="ECO:0000313" key="3">
    <source>
        <dbReference type="EMBL" id="MDG4477077.1"/>
    </source>
</evidence>
<name>A0A9X4MR16_9BACT</name>